<name>A0ABU0YGH2_9PROT</name>
<keyword evidence="3" id="KW-1185">Reference proteome</keyword>
<dbReference type="Proteomes" id="UP001230156">
    <property type="component" value="Unassembled WGS sequence"/>
</dbReference>
<reference evidence="3" key="1">
    <citation type="submission" date="2023-08" db="EMBL/GenBank/DDBJ databases">
        <title>Rhodospirillaceae gen. nov., a novel taxon isolated from the Yangtze River Yuezi River estuary sludge.</title>
        <authorList>
            <person name="Ruan L."/>
        </authorList>
    </citation>
    <scope>NUCLEOTIDE SEQUENCE [LARGE SCALE GENOMIC DNA]</scope>
    <source>
        <strain evidence="3">R-7</strain>
    </source>
</reference>
<comment type="caution">
    <text evidence="2">The sequence shown here is derived from an EMBL/GenBank/DDBJ whole genome shotgun (WGS) entry which is preliminary data.</text>
</comment>
<feature type="compositionally biased region" description="Basic and acidic residues" evidence="1">
    <location>
        <begin position="64"/>
        <end position="73"/>
    </location>
</feature>
<evidence type="ECO:0000313" key="2">
    <source>
        <dbReference type="EMBL" id="MDQ7246826.1"/>
    </source>
</evidence>
<feature type="region of interest" description="Disordered" evidence="1">
    <location>
        <begin position="18"/>
        <end position="73"/>
    </location>
</feature>
<sequence>MNISGVTGVAAAFEGARVAGQQQASATTSAAQTQRENDRQAEEVDLKKTETVNQDQGASGSGDTGERRLNILV</sequence>
<accession>A0ABU0YGH2</accession>
<dbReference type="RefSeq" id="WP_379954227.1">
    <property type="nucleotide sequence ID" value="NZ_JAUYVI010000001.1"/>
</dbReference>
<organism evidence="2 3">
    <name type="scientific">Dongia sedimenti</name>
    <dbReference type="NCBI Taxonomy" id="3064282"/>
    <lineage>
        <taxon>Bacteria</taxon>
        <taxon>Pseudomonadati</taxon>
        <taxon>Pseudomonadota</taxon>
        <taxon>Alphaproteobacteria</taxon>
        <taxon>Rhodospirillales</taxon>
        <taxon>Dongiaceae</taxon>
        <taxon>Dongia</taxon>
    </lineage>
</organism>
<evidence type="ECO:0000313" key="3">
    <source>
        <dbReference type="Proteomes" id="UP001230156"/>
    </source>
</evidence>
<feature type="compositionally biased region" description="Basic and acidic residues" evidence="1">
    <location>
        <begin position="35"/>
        <end position="50"/>
    </location>
</feature>
<protein>
    <submittedName>
        <fullName evidence="2">Uncharacterized protein</fullName>
    </submittedName>
</protein>
<evidence type="ECO:0000256" key="1">
    <source>
        <dbReference type="SAM" id="MobiDB-lite"/>
    </source>
</evidence>
<gene>
    <name evidence="2" type="ORF">Q8A70_04075</name>
</gene>
<feature type="compositionally biased region" description="Low complexity" evidence="1">
    <location>
        <begin position="19"/>
        <end position="34"/>
    </location>
</feature>
<dbReference type="EMBL" id="JAUYVI010000001">
    <property type="protein sequence ID" value="MDQ7246826.1"/>
    <property type="molecule type" value="Genomic_DNA"/>
</dbReference>
<proteinExistence type="predicted"/>